<organism evidence="2 3">
    <name type="scientific">Lophiostoma macrostomum CBS 122681</name>
    <dbReference type="NCBI Taxonomy" id="1314788"/>
    <lineage>
        <taxon>Eukaryota</taxon>
        <taxon>Fungi</taxon>
        <taxon>Dikarya</taxon>
        <taxon>Ascomycota</taxon>
        <taxon>Pezizomycotina</taxon>
        <taxon>Dothideomycetes</taxon>
        <taxon>Pleosporomycetidae</taxon>
        <taxon>Pleosporales</taxon>
        <taxon>Lophiostomataceae</taxon>
        <taxon>Lophiostoma</taxon>
    </lineage>
</organism>
<sequence length="329" mass="38143">MALKLYDIPRLLPRGFDVRVPETQPDPNEKCLFCRRPYQPQDEEKSEEYCEPRQVYPCKHFIGKDCLDELLREGILDCQYCRTLIGTSASVPKWIQWIADCPIYTLQVDYVASMFEDPVSMVESNVPRELQKPHLIKTFHNRTFTVLDGWHLWKTCMRCHLGACLAASVVFVSAQIFFWALSNSIMCVPPEHRLEVNRMRSNFWKQVFGYVGEMGLEGHLKANQEYQRELSSLPMVPSAVQWLYEVKFFATVAMICSSFSFGLYLVFKKLIFLRYGQGMCCLSAISLFVLLLGWKILACLLIANEVYYALSSALMVGFALWKTRWAREQ</sequence>
<protein>
    <recommendedName>
        <fullName evidence="4">RING-type domain-containing protein</fullName>
    </recommendedName>
</protein>
<gene>
    <name evidence="2" type="ORF">K491DRAFT_774844</name>
</gene>
<proteinExistence type="predicted"/>
<keyword evidence="1" id="KW-0472">Membrane</keyword>
<feature type="transmembrane region" description="Helical" evidence="1">
    <location>
        <begin position="161"/>
        <end position="181"/>
    </location>
</feature>
<keyword evidence="3" id="KW-1185">Reference proteome</keyword>
<accession>A0A6A6TLN6</accession>
<evidence type="ECO:0000313" key="3">
    <source>
        <dbReference type="Proteomes" id="UP000799324"/>
    </source>
</evidence>
<evidence type="ECO:0000313" key="2">
    <source>
        <dbReference type="EMBL" id="KAF2660366.1"/>
    </source>
</evidence>
<keyword evidence="1" id="KW-0812">Transmembrane</keyword>
<dbReference type="Proteomes" id="UP000799324">
    <property type="component" value="Unassembled WGS sequence"/>
</dbReference>
<dbReference type="OrthoDB" id="5600418at2759"/>
<dbReference type="EMBL" id="MU004300">
    <property type="protein sequence ID" value="KAF2660366.1"/>
    <property type="molecule type" value="Genomic_DNA"/>
</dbReference>
<name>A0A6A6TLN6_9PLEO</name>
<reference evidence="2" key="1">
    <citation type="journal article" date="2020" name="Stud. Mycol.">
        <title>101 Dothideomycetes genomes: a test case for predicting lifestyles and emergence of pathogens.</title>
        <authorList>
            <person name="Haridas S."/>
            <person name="Albert R."/>
            <person name="Binder M."/>
            <person name="Bloem J."/>
            <person name="Labutti K."/>
            <person name="Salamov A."/>
            <person name="Andreopoulos B."/>
            <person name="Baker S."/>
            <person name="Barry K."/>
            <person name="Bills G."/>
            <person name="Bluhm B."/>
            <person name="Cannon C."/>
            <person name="Castanera R."/>
            <person name="Culley D."/>
            <person name="Daum C."/>
            <person name="Ezra D."/>
            <person name="Gonzalez J."/>
            <person name="Henrissat B."/>
            <person name="Kuo A."/>
            <person name="Liang C."/>
            <person name="Lipzen A."/>
            <person name="Lutzoni F."/>
            <person name="Magnuson J."/>
            <person name="Mondo S."/>
            <person name="Nolan M."/>
            <person name="Ohm R."/>
            <person name="Pangilinan J."/>
            <person name="Park H.-J."/>
            <person name="Ramirez L."/>
            <person name="Alfaro M."/>
            <person name="Sun H."/>
            <person name="Tritt A."/>
            <person name="Yoshinaga Y."/>
            <person name="Zwiers L.-H."/>
            <person name="Turgeon B."/>
            <person name="Goodwin S."/>
            <person name="Spatafora J."/>
            <person name="Crous P."/>
            <person name="Grigoriev I."/>
        </authorList>
    </citation>
    <scope>NUCLEOTIDE SEQUENCE</scope>
    <source>
        <strain evidence="2">CBS 122681</strain>
    </source>
</reference>
<keyword evidence="1" id="KW-1133">Transmembrane helix</keyword>
<feature type="transmembrane region" description="Helical" evidence="1">
    <location>
        <begin position="306"/>
        <end position="323"/>
    </location>
</feature>
<dbReference type="SUPFAM" id="SSF57850">
    <property type="entry name" value="RING/U-box"/>
    <property type="match status" value="1"/>
</dbReference>
<dbReference type="AlphaFoldDB" id="A0A6A6TLN6"/>
<feature type="transmembrane region" description="Helical" evidence="1">
    <location>
        <begin position="248"/>
        <end position="267"/>
    </location>
</feature>
<evidence type="ECO:0000256" key="1">
    <source>
        <dbReference type="SAM" id="Phobius"/>
    </source>
</evidence>
<feature type="transmembrane region" description="Helical" evidence="1">
    <location>
        <begin position="279"/>
        <end position="300"/>
    </location>
</feature>
<evidence type="ECO:0008006" key="4">
    <source>
        <dbReference type="Google" id="ProtNLM"/>
    </source>
</evidence>